<dbReference type="GO" id="GO:0005856">
    <property type="term" value="C:cytoskeleton"/>
    <property type="evidence" value="ECO:0007669"/>
    <property type="project" value="TreeGrafter"/>
</dbReference>
<organism evidence="3 4">
    <name type="scientific">Symbiochloris irregularis</name>
    <dbReference type="NCBI Taxonomy" id="706552"/>
    <lineage>
        <taxon>Eukaryota</taxon>
        <taxon>Viridiplantae</taxon>
        <taxon>Chlorophyta</taxon>
        <taxon>core chlorophytes</taxon>
        <taxon>Trebouxiophyceae</taxon>
        <taxon>Trebouxiales</taxon>
        <taxon>Trebouxiaceae</taxon>
        <taxon>Symbiochloris</taxon>
    </lineage>
</organism>
<gene>
    <name evidence="3" type="ORF">WJX73_002574</name>
</gene>
<comment type="caution">
    <text evidence="3">The sequence shown here is derived from an EMBL/GenBank/DDBJ whole genome shotgun (WGS) entry which is preliminary data.</text>
</comment>
<proteinExistence type="predicted"/>
<name>A0AAW1P0W3_9CHLO</name>
<dbReference type="InterPro" id="IPR051017">
    <property type="entry name" value="Aldolase-II_Adducin_sf"/>
</dbReference>
<dbReference type="GO" id="GO:0051015">
    <property type="term" value="F:actin filament binding"/>
    <property type="evidence" value="ECO:0007669"/>
    <property type="project" value="TreeGrafter"/>
</dbReference>
<dbReference type="Proteomes" id="UP001465755">
    <property type="component" value="Unassembled WGS sequence"/>
</dbReference>
<evidence type="ECO:0000259" key="2">
    <source>
        <dbReference type="SMART" id="SM01007"/>
    </source>
</evidence>
<dbReference type="SUPFAM" id="SSF53639">
    <property type="entry name" value="AraD/HMP-PK domain-like"/>
    <property type="match status" value="1"/>
</dbReference>
<evidence type="ECO:0000313" key="4">
    <source>
        <dbReference type="Proteomes" id="UP001465755"/>
    </source>
</evidence>
<dbReference type="InterPro" id="IPR036409">
    <property type="entry name" value="Aldolase_II/adducin_N_sf"/>
</dbReference>
<feature type="domain" description="Class II aldolase/adducin N-terminal" evidence="2">
    <location>
        <begin position="65"/>
        <end position="230"/>
    </location>
</feature>
<accession>A0AAW1P0W3</accession>
<dbReference type="InterPro" id="IPR001303">
    <property type="entry name" value="Aldolase_II/adducin_N"/>
</dbReference>
<dbReference type="Pfam" id="PF00596">
    <property type="entry name" value="Aldolase_II"/>
    <property type="match status" value="1"/>
</dbReference>
<dbReference type="Gene3D" id="3.40.225.10">
    <property type="entry name" value="Class II aldolase/adducin N-terminal domain"/>
    <property type="match status" value="1"/>
</dbReference>
<evidence type="ECO:0000256" key="1">
    <source>
        <dbReference type="SAM" id="MobiDB-lite"/>
    </source>
</evidence>
<feature type="compositionally biased region" description="Low complexity" evidence="1">
    <location>
        <begin position="11"/>
        <end position="24"/>
    </location>
</feature>
<dbReference type="SMART" id="SM01007">
    <property type="entry name" value="Aldolase_II"/>
    <property type="match status" value="1"/>
</dbReference>
<dbReference type="PANTHER" id="PTHR10672">
    <property type="entry name" value="ADDUCIN"/>
    <property type="match status" value="1"/>
</dbReference>
<dbReference type="AlphaFoldDB" id="A0AAW1P0W3"/>
<protein>
    <recommendedName>
        <fullName evidence="2">Class II aldolase/adducin N-terminal domain-containing protein</fullName>
    </recommendedName>
</protein>
<sequence>MTRQKQTARKSTGFSRPSSSSGPDTPERDATAIKRLKRDLDSLPKGFRRSEESYIIAPDEWELRADLAAAYRLCHQMGLNEGVCNHLTALLPGSKDTFLLIPFGLLWSEGKGTPETTAFWIHSRFHMARPKEAAVVFHTHMPWTTSICCLEDPKLPMIHQNCLRFYEDIAYDHVYPGSVQDTTEGDRMASAMGDARVMLHVNHGVIICGPTLWQALDDLYYLERAAEIVVKARSQLLPVKNVDAETCAKFKAGYDKEADEYAWRHFSALKRTLDAGYLDRSAAVPAELLSDDSDPETSQDMDEIVQDGVYDQYKWGDNPY</sequence>
<reference evidence="3 4" key="1">
    <citation type="journal article" date="2024" name="Nat. Commun.">
        <title>Phylogenomics reveals the evolutionary origins of lichenization in chlorophyte algae.</title>
        <authorList>
            <person name="Puginier C."/>
            <person name="Libourel C."/>
            <person name="Otte J."/>
            <person name="Skaloud P."/>
            <person name="Haon M."/>
            <person name="Grisel S."/>
            <person name="Petersen M."/>
            <person name="Berrin J.G."/>
            <person name="Delaux P.M."/>
            <person name="Dal Grande F."/>
            <person name="Keller J."/>
        </authorList>
    </citation>
    <scope>NUCLEOTIDE SEQUENCE [LARGE SCALE GENOMIC DNA]</scope>
    <source>
        <strain evidence="3 4">SAG 2036</strain>
    </source>
</reference>
<keyword evidence="4" id="KW-1185">Reference proteome</keyword>
<dbReference type="PANTHER" id="PTHR10672:SF21">
    <property type="entry name" value="CLASS II ALDOLASE_ADDUCIN N-TERMINAL DOMAIN-CONTAINING PROTEIN"/>
    <property type="match status" value="1"/>
</dbReference>
<evidence type="ECO:0000313" key="3">
    <source>
        <dbReference type="EMBL" id="KAK9803325.1"/>
    </source>
</evidence>
<dbReference type="EMBL" id="JALJOQ010000060">
    <property type="protein sequence ID" value="KAK9803325.1"/>
    <property type="molecule type" value="Genomic_DNA"/>
</dbReference>
<feature type="region of interest" description="Disordered" evidence="1">
    <location>
        <begin position="1"/>
        <end position="30"/>
    </location>
</feature>